<keyword evidence="1" id="KW-1133">Transmembrane helix</keyword>
<feature type="transmembrane region" description="Helical" evidence="1">
    <location>
        <begin position="137"/>
        <end position="164"/>
    </location>
</feature>
<feature type="transmembrane region" description="Helical" evidence="1">
    <location>
        <begin position="236"/>
        <end position="259"/>
    </location>
</feature>
<dbReference type="RefSeq" id="WP_273841448.1">
    <property type="nucleotide sequence ID" value="NZ_JAQQWT010000004.1"/>
</dbReference>
<feature type="transmembrane region" description="Helical" evidence="1">
    <location>
        <begin position="88"/>
        <end position="117"/>
    </location>
</feature>
<comment type="caution">
    <text evidence="2">The sequence shown here is derived from an EMBL/GenBank/DDBJ whole genome shotgun (WGS) entry which is preliminary data.</text>
</comment>
<feature type="transmembrane region" description="Helical" evidence="1">
    <location>
        <begin position="171"/>
        <end position="191"/>
    </location>
</feature>
<dbReference type="EMBL" id="JBHLTR010000013">
    <property type="protein sequence ID" value="MFC0559520.1"/>
    <property type="molecule type" value="Genomic_DNA"/>
</dbReference>
<reference evidence="2 3" key="1">
    <citation type="submission" date="2024-09" db="EMBL/GenBank/DDBJ databases">
        <authorList>
            <person name="Sun Q."/>
            <person name="Mori K."/>
        </authorList>
    </citation>
    <scope>NUCLEOTIDE SEQUENCE [LARGE SCALE GENOMIC DNA]</scope>
    <source>
        <strain evidence="2 3">NCAIM B.02301</strain>
    </source>
</reference>
<keyword evidence="1" id="KW-0812">Transmembrane</keyword>
<accession>A0ABV6NFI3</accession>
<feature type="transmembrane region" description="Helical" evidence="1">
    <location>
        <begin position="12"/>
        <end position="36"/>
    </location>
</feature>
<protein>
    <recommendedName>
        <fullName evidence="4">ABC transporter permease</fullName>
    </recommendedName>
</protein>
<evidence type="ECO:0000256" key="1">
    <source>
        <dbReference type="SAM" id="Phobius"/>
    </source>
</evidence>
<keyword evidence="3" id="KW-1185">Reference proteome</keyword>
<feature type="transmembrane region" description="Helical" evidence="1">
    <location>
        <begin position="42"/>
        <end position="67"/>
    </location>
</feature>
<gene>
    <name evidence="2" type="ORF">ACFFH4_10710</name>
</gene>
<name>A0ABV6NFI3_9BACI</name>
<organism evidence="2 3">
    <name type="scientific">Halalkalibacter alkalisediminis</name>
    <dbReference type="NCBI Taxonomy" id="935616"/>
    <lineage>
        <taxon>Bacteria</taxon>
        <taxon>Bacillati</taxon>
        <taxon>Bacillota</taxon>
        <taxon>Bacilli</taxon>
        <taxon>Bacillales</taxon>
        <taxon>Bacillaceae</taxon>
        <taxon>Halalkalibacter</taxon>
    </lineage>
</organism>
<evidence type="ECO:0000313" key="3">
    <source>
        <dbReference type="Proteomes" id="UP001589833"/>
    </source>
</evidence>
<proteinExistence type="predicted"/>
<evidence type="ECO:0008006" key="4">
    <source>
        <dbReference type="Google" id="ProtNLM"/>
    </source>
</evidence>
<dbReference type="Proteomes" id="UP001589833">
    <property type="component" value="Unassembled WGS sequence"/>
</dbReference>
<keyword evidence="1" id="KW-0472">Membrane</keyword>
<evidence type="ECO:0000313" key="2">
    <source>
        <dbReference type="EMBL" id="MFC0559520.1"/>
    </source>
</evidence>
<sequence>MNAWLHLLKKEFRLGLTAFLVPIITYLVLTGVAAYIGSRNGFSWEAVVGVSIFAIGLQVFYVLYYLLNSLQVERKKLHLWIHTPMPGYGLLSAKIAAGLISMIMTLLLTGVTLMVAVHQSPTISEQVKMVQLADMSLLGGIHLILFAVSLAVLFIFFWIVFLLFNRNLGSFVSFLSTFVLFIGTTSVYNWFKESIVYEKLTSWGEIQFSGIAESVSIEASMESGTEVITEVGTFSLFAGAYLFETVVALILFFAACWMLDHKVEV</sequence>